<protein>
    <submittedName>
        <fullName evidence="1">Uncharacterized protein</fullName>
    </submittedName>
</protein>
<dbReference type="EMBL" id="KL597002">
    <property type="protein sequence ID" value="KER21014.1"/>
    <property type="molecule type" value="Genomic_DNA"/>
</dbReference>
<evidence type="ECO:0000313" key="2">
    <source>
        <dbReference type="Proteomes" id="UP000054324"/>
    </source>
</evidence>
<name>A0A075A0S7_OPIVI</name>
<reference evidence="1 2" key="1">
    <citation type="submission" date="2013-11" db="EMBL/GenBank/DDBJ databases">
        <title>Opisthorchis viverrini - life in the bile duct.</title>
        <authorList>
            <person name="Young N.D."/>
            <person name="Nagarajan N."/>
            <person name="Lin S.J."/>
            <person name="Korhonen P.K."/>
            <person name="Jex A.R."/>
            <person name="Hall R.S."/>
            <person name="Safavi-Hemami H."/>
            <person name="Kaewkong W."/>
            <person name="Bertrand D."/>
            <person name="Gao S."/>
            <person name="Seet Q."/>
            <person name="Wongkham S."/>
            <person name="Teh B.T."/>
            <person name="Wongkham C."/>
            <person name="Intapan P.M."/>
            <person name="Maleewong W."/>
            <person name="Yang X."/>
            <person name="Hu M."/>
            <person name="Wang Z."/>
            <person name="Hofmann A."/>
            <person name="Sternberg P.W."/>
            <person name="Tan P."/>
            <person name="Wang J."/>
            <person name="Gasser R.B."/>
        </authorList>
    </citation>
    <scope>NUCLEOTIDE SEQUENCE [LARGE SCALE GENOMIC DNA]</scope>
</reference>
<dbReference type="AlphaFoldDB" id="A0A075A0S7"/>
<dbReference type="OrthoDB" id="294378at2759"/>
<dbReference type="GeneID" id="20324733"/>
<evidence type="ECO:0000313" key="1">
    <source>
        <dbReference type="EMBL" id="KER21014.1"/>
    </source>
</evidence>
<sequence length="298" mass="33842">MSTTHKLLKTLAQFITRFALLGAHQTQIVRTSSNIFTHYLDCLLTKSSNESFVLFFHFTLCMKIAAYSKYALNTVDLYPLKGSLFHNRPVTDEKIGVRELNEFFPLKCTDNVFQFLAERLPIFRKKRSAVALFQCLVVVPSKGSWGWNTAKLPKPRQGKSRGRGRVRTTDLPTQQTAQGIHICKVIKRNSHSQSSVDHPQLPTPKLLKTIHSGLPNLVGNEKLFTRLLKILQQPTTGFALLGAHQVGAFPEFPSNLMFYLNPNCTVFDKYTNLQISFSRDSTESPVYDMRRPECSIFS</sequence>
<organism evidence="1 2">
    <name type="scientific">Opisthorchis viverrini</name>
    <name type="common">Southeast Asian liver fluke</name>
    <dbReference type="NCBI Taxonomy" id="6198"/>
    <lineage>
        <taxon>Eukaryota</taxon>
        <taxon>Metazoa</taxon>
        <taxon>Spiralia</taxon>
        <taxon>Lophotrochozoa</taxon>
        <taxon>Platyhelminthes</taxon>
        <taxon>Trematoda</taxon>
        <taxon>Digenea</taxon>
        <taxon>Opisthorchiida</taxon>
        <taxon>Opisthorchiata</taxon>
        <taxon>Opisthorchiidae</taxon>
        <taxon>Opisthorchis</taxon>
    </lineage>
</organism>
<keyword evidence="2" id="KW-1185">Reference proteome</keyword>
<dbReference type="RefSeq" id="XP_009175237.1">
    <property type="nucleotide sequence ID" value="XM_009176973.1"/>
</dbReference>
<dbReference type="KEGG" id="ovi:T265_10565"/>
<dbReference type="CTD" id="20324733"/>
<dbReference type="Proteomes" id="UP000054324">
    <property type="component" value="Unassembled WGS sequence"/>
</dbReference>
<gene>
    <name evidence="1" type="ORF">T265_10565</name>
</gene>
<proteinExistence type="predicted"/>
<accession>A0A075A0S7</accession>
<dbReference type="STRING" id="6198.A0A075A0S7"/>